<dbReference type="Pfam" id="PF00107">
    <property type="entry name" value="ADH_zinc_N"/>
    <property type="match status" value="1"/>
</dbReference>
<dbReference type="InParanoid" id="A0A3N4KJ43"/>
<dbReference type="Proteomes" id="UP000277580">
    <property type="component" value="Unassembled WGS sequence"/>
</dbReference>
<dbReference type="InterPro" id="IPR036291">
    <property type="entry name" value="NAD(P)-bd_dom_sf"/>
</dbReference>
<dbReference type="SUPFAM" id="SSF50129">
    <property type="entry name" value="GroES-like"/>
    <property type="match status" value="1"/>
</dbReference>
<feature type="domain" description="Alcohol dehydrogenase-like N-terminal" evidence="7">
    <location>
        <begin position="24"/>
        <end position="107"/>
    </location>
</feature>
<dbReference type="EMBL" id="ML119153">
    <property type="protein sequence ID" value="RPB09332.1"/>
    <property type="molecule type" value="Genomic_DNA"/>
</dbReference>
<gene>
    <name evidence="8" type="ORF">P167DRAFT_608123</name>
</gene>
<sequence length="323" mass="34626">MSFAPGFDSDPASSPVPAQPLQYDELSVRLDIVGNCGGLNPRYILGELSPVPPNQITIGHGTSGTVLEAGLKCHLEPGTKVAIYLITPCRRCACCKERQYSKCIGKNLHKPHTPGSVITILRALVVPLPSPLTLDEGALIQVLALAVKIVNTADPKPGQSFVVLGVSCIGILCCLLARARGVRQIMVVDRDESLLDVARRFVRFSGTRPDETVAAITCVVPEGVDALEGAAALVQAFGREPDICVNATGEYGLMNVAYKAVKAGGVYVHAGVRESDVSWDVLEMWRDDVKIHGGVGCEDLNYEEAVKMVMYGEVSLREFCHQG</sequence>
<comment type="cofactor">
    <cofactor evidence="1">
        <name>Zn(2+)</name>
        <dbReference type="ChEBI" id="CHEBI:29105"/>
    </cofactor>
</comment>
<evidence type="ECO:0000313" key="8">
    <source>
        <dbReference type="EMBL" id="RPB09332.1"/>
    </source>
</evidence>
<keyword evidence="4" id="KW-0862">Zinc</keyword>
<dbReference type="InterPro" id="IPR013154">
    <property type="entry name" value="ADH-like_N"/>
</dbReference>
<evidence type="ECO:0000256" key="4">
    <source>
        <dbReference type="ARBA" id="ARBA00022833"/>
    </source>
</evidence>
<dbReference type="SUPFAM" id="SSF51735">
    <property type="entry name" value="NAD(P)-binding Rossmann-fold domains"/>
    <property type="match status" value="1"/>
</dbReference>
<accession>A0A3N4KJ43</accession>
<dbReference type="InterPro" id="IPR011032">
    <property type="entry name" value="GroES-like_sf"/>
</dbReference>
<dbReference type="PANTHER" id="PTHR43161:SF9">
    <property type="entry name" value="SORBITOL DEHYDROGENASE"/>
    <property type="match status" value="1"/>
</dbReference>
<keyword evidence="5" id="KW-0560">Oxidoreductase</keyword>
<keyword evidence="3" id="KW-0479">Metal-binding</keyword>
<dbReference type="PANTHER" id="PTHR43161">
    <property type="entry name" value="SORBITOL DEHYDROGENASE"/>
    <property type="match status" value="1"/>
</dbReference>
<evidence type="ECO:0000256" key="5">
    <source>
        <dbReference type="ARBA" id="ARBA00023002"/>
    </source>
</evidence>
<dbReference type="Gene3D" id="3.40.50.720">
    <property type="entry name" value="NAD(P)-binding Rossmann-like Domain"/>
    <property type="match status" value="1"/>
</dbReference>
<proteinExistence type="inferred from homology"/>
<dbReference type="GO" id="GO:0006062">
    <property type="term" value="P:sorbitol catabolic process"/>
    <property type="evidence" value="ECO:0007669"/>
    <property type="project" value="TreeGrafter"/>
</dbReference>
<dbReference type="OrthoDB" id="1879366at2759"/>
<keyword evidence="9" id="KW-1185">Reference proteome</keyword>
<evidence type="ECO:0000256" key="2">
    <source>
        <dbReference type="ARBA" id="ARBA00008072"/>
    </source>
</evidence>
<evidence type="ECO:0000259" key="7">
    <source>
        <dbReference type="Pfam" id="PF08240"/>
    </source>
</evidence>
<reference evidence="8 9" key="1">
    <citation type="journal article" date="2018" name="Nat. Ecol. Evol.">
        <title>Pezizomycetes genomes reveal the molecular basis of ectomycorrhizal truffle lifestyle.</title>
        <authorList>
            <person name="Murat C."/>
            <person name="Payen T."/>
            <person name="Noel B."/>
            <person name="Kuo A."/>
            <person name="Morin E."/>
            <person name="Chen J."/>
            <person name="Kohler A."/>
            <person name="Krizsan K."/>
            <person name="Balestrini R."/>
            <person name="Da Silva C."/>
            <person name="Montanini B."/>
            <person name="Hainaut M."/>
            <person name="Levati E."/>
            <person name="Barry K.W."/>
            <person name="Belfiori B."/>
            <person name="Cichocki N."/>
            <person name="Clum A."/>
            <person name="Dockter R.B."/>
            <person name="Fauchery L."/>
            <person name="Guy J."/>
            <person name="Iotti M."/>
            <person name="Le Tacon F."/>
            <person name="Lindquist E.A."/>
            <person name="Lipzen A."/>
            <person name="Malagnac F."/>
            <person name="Mello A."/>
            <person name="Molinier V."/>
            <person name="Miyauchi S."/>
            <person name="Poulain J."/>
            <person name="Riccioni C."/>
            <person name="Rubini A."/>
            <person name="Sitrit Y."/>
            <person name="Splivallo R."/>
            <person name="Traeger S."/>
            <person name="Wang M."/>
            <person name="Zifcakova L."/>
            <person name="Wipf D."/>
            <person name="Zambonelli A."/>
            <person name="Paolocci F."/>
            <person name="Nowrousian M."/>
            <person name="Ottonello S."/>
            <person name="Baldrian P."/>
            <person name="Spatafora J.W."/>
            <person name="Henrissat B."/>
            <person name="Nagy L.G."/>
            <person name="Aury J.M."/>
            <person name="Wincker P."/>
            <person name="Grigoriev I.V."/>
            <person name="Bonfante P."/>
            <person name="Martin F.M."/>
        </authorList>
    </citation>
    <scope>NUCLEOTIDE SEQUENCE [LARGE SCALE GENOMIC DNA]</scope>
    <source>
        <strain evidence="8 9">CCBAS932</strain>
    </source>
</reference>
<evidence type="ECO:0000256" key="3">
    <source>
        <dbReference type="ARBA" id="ARBA00022723"/>
    </source>
</evidence>
<dbReference type="STRING" id="1392247.A0A3N4KJ43"/>
<dbReference type="AlphaFoldDB" id="A0A3N4KJ43"/>
<evidence type="ECO:0000313" key="9">
    <source>
        <dbReference type="Proteomes" id="UP000277580"/>
    </source>
</evidence>
<name>A0A3N4KJ43_9PEZI</name>
<evidence type="ECO:0000256" key="1">
    <source>
        <dbReference type="ARBA" id="ARBA00001947"/>
    </source>
</evidence>
<protein>
    <submittedName>
        <fullName evidence="8">NAD(P)-binding protein</fullName>
    </submittedName>
</protein>
<dbReference type="Gene3D" id="3.90.180.10">
    <property type="entry name" value="Medium-chain alcohol dehydrogenases, catalytic domain"/>
    <property type="match status" value="1"/>
</dbReference>
<dbReference type="GO" id="GO:0046872">
    <property type="term" value="F:metal ion binding"/>
    <property type="evidence" value="ECO:0007669"/>
    <property type="project" value="UniProtKB-KW"/>
</dbReference>
<comment type="similarity">
    <text evidence="2">Belongs to the zinc-containing alcohol dehydrogenase family.</text>
</comment>
<dbReference type="InterPro" id="IPR013149">
    <property type="entry name" value="ADH-like_C"/>
</dbReference>
<evidence type="ECO:0000259" key="6">
    <source>
        <dbReference type="Pfam" id="PF00107"/>
    </source>
</evidence>
<dbReference type="Pfam" id="PF08240">
    <property type="entry name" value="ADH_N"/>
    <property type="match status" value="1"/>
</dbReference>
<dbReference type="GO" id="GO:0003939">
    <property type="term" value="F:L-iditol 2-dehydrogenase (NAD+) activity"/>
    <property type="evidence" value="ECO:0007669"/>
    <property type="project" value="TreeGrafter"/>
</dbReference>
<organism evidence="8 9">
    <name type="scientific">Morchella conica CCBAS932</name>
    <dbReference type="NCBI Taxonomy" id="1392247"/>
    <lineage>
        <taxon>Eukaryota</taxon>
        <taxon>Fungi</taxon>
        <taxon>Dikarya</taxon>
        <taxon>Ascomycota</taxon>
        <taxon>Pezizomycotina</taxon>
        <taxon>Pezizomycetes</taxon>
        <taxon>Pezizales</taxon>
        <taxon>Morchellaceae</taxon>
        <taxon>Morchella</taxon>
    </lineage>
</organism>
<feature type="domain" description="Alcohol dehydrogenase-like C-terminal" evidence="6">
    <location>
        <begin position="169"/>
        <end position="308"/>
    </location>
</feature>